<dbReference type="PROSITE" id="PS51192">
    <property type="entry name" value="HELICASE_ATP_BIND_1"/>
    <property type="match status" value="1"/>
</dbReference>
<dbReference type="InterPro" id="IPR027417">
    <property type="entry name" value="P-loop_NTPase"/>
</dbReference>
<accession>A0A4V4HHV1</accession>
<feature type="domain" description="Helicase ATP-binding" evidence="6">
    <location>
        <begin position="58"/>
        <end position="241"/>
    </location>
</feature>
<dbReference type="Gene3D" id="3.40.50.300">
    <property type="entry name" value="P-loop containing nucleotide triphosphate hydrolases"/>
    <property type="match status" value="2"/>
</dbReference>
<dbReference type="GO" id="GO:0005694">
    <property type="term" value="C:chromosome"/>
    <property type="evidence" value="ECO:0007669"/>
    <property type="project" value="TreeGrafter"/>
</dbReference>
<dbReference type="GO" id="GO:0005524">
    <property type="term" value="F:ATP binding"/>
    <property type="evidence" value="ECO:0007669"/>
    <property type="project" value="InterPro"/>
</dbReference>
<dbReference type="SUPFAM" id="SSF52540">
    <property type="entry name" value="P-loop containing nucleoside triphosphate hydrolases"/>
    <property type="match status" value="2"/>
</dbReference>
<gene>
    <name evidence="7" type="ORF">K435DRAFT_791186</name>
</gene>
<proteinExistence type="inferred from homology"/>
<dbReference type="GO" id="GO:0005634">
    <property type="term" value="C:nucleus"/>
    <property type="evidence" value="ECO:0007669"/>
    <property type="project" value="TreeGrafter"/>
</dbReference>
<dbReference type="PANTHER" id="PTHR13710">
    <property type="entry name" value="DNA HELICASE RECQ FAMILY MEMBER"/>
    <property type="match status" value="1"/>
</dbReference>
<dbReference type="SMART" id="SM00487">
    <property type="entry name" value="DEXDc"/>
    <property type="match status" value="1"/>
</dbReference>
<evidence type="ECO:0000256" key="2">
    <source>
        <dbReference type="ARBA" id="ARBA00023125"/>
    </source>
</evidence>
<dbReference type="OrthoDB" id="10261556at2759"/>
<dbReference type="GO" id="GO:0016787">
    <property type="term" value="F:hydrolase activity"/>
    <property type="evidence" value="ECO:0007669"/>
    <property type="project" value="UniProtKB-KW"/>
</dbReference>
<protein>
    <submittedName>
        <fullName evidence="7">P-loop containing nucleoside triphosphate hydrolase protein</fullName>
    </submittedName>
</protein>
<keyword evidence="3" id="KW-0413">Isomerase</keyword>
<evidence type="ECO:0000256" key="1">
    <source>
        <dbReference type="ARBA" id="ARBA00005446"/>
    </source>
</evidence>
<dbReference type="GO" id="GO:0043138">
    <property type="term" value="F:3'-5' DNA helicase activity"/>
    <property type="evidence" value="ECO:0007669"/>
    <property type="project" value="TreeGrafter"/>
</dbReference>
<evidence type="ECO:0000256" key="5">
    <source>
        <dbReference type="SAM" id="MobiDB-lite"/>
    </source>
</evidence>
<feature type="region of interest" description="Disordered" evidence="5">
    <location>
        <begin position="1"/>
        <end position="27"/>
    </location>
</feature>
<keyword evidence="2" id="KW-0238">DNA-binding</keyword>
<name>A0A4V4HHV1_DENBC</name>
<keyword evidence="7" id="KW-0378">Hydrolase</keyword>
<organism evidence="7 8">
    <name type="scientific">Dendrothele bispora (strain CBS 962.96)</name>
    <dbReference type="NCBI Taxonomy" id="1314807"/>
    <lineage>
        <taxon>Eukaryota</taxon>
        <taxon>Fungi</taxon>
        <taxon>Dikarya</taxon>
        <taxon>Basidiomycota</taxon>
        <taxon>Agaricomycotina</taxon>
        <taxon>Agaricomycetes</taxon>
        <taxon>Agaricomycetidae</taxon>
        <taxon>Agaricales</taxon>
        <taxon>Agaricales incertae sedis</taxon>
        <taxon>Dendrothele</taxon>
    </lineage>
</organism>
<dbReference type="GO" id="GO:0000724">
    <property type="term" value="P:double-strand break repair via homologous recombination"/>
    <property type="evidence" value="ECO:0007669"/>
    <property type="project" value="TreeGrafter"/>
</dbReference>
<sequence length="666" mass="75109">MYTIDSNHSQLSQPVDSSPAGFDRPVHPTQISVTRQASETLCSLYNIPSLPDFQEKAGQNVLLGKDTFLDIPTGGGKTLAFYYALFYHWKPGITEQHAQKIVLIIGPLSGLLQAQADTLTMRGVPAIALTGNNKDLDKDLKDFGNGRFRVGFVGPEMALSKDFHANVLESEVFQESCIVLVVDEAHNISEWGTDDFRPDFARIQALLGRLPSNLPTLVASATVPPEIIEDIKDKLGTMRKDTAMIAVSNEKPNVSLSVHIMQHPQDTFADLLPLFPSEASGPLDFPQTLIYVNGTHFEFYHRYVTEDCKTFIEKGLYDGSLRAVPATDALGMGLDFRGIKRVVLWNEPQVGKAILFVTKAAVSRSLAEFDMTSYEDKLDLGKDMIEPKWKDQEIEVEEEETITAPIEVGDENKGVAIIVPVTRKTDGNAVKPKRIKRKKIRTKIGAHNRWFLLWFIVTTSCRHIPWNTFHKNKQKMKSPYPSLPGVRCCDNCHPEKFTVPTVQLFDPGRVRLPGRAQKSSEELHCAVQEKLTTLREAIIDCRYPNQYIITGKAILQDDVIQALAERARLITSVDSIKEHVRWHWANLYGQEVVDAIGEVLKKYPDVKRLAQEAQEQERAEKAMLVMKKKEFWDRLRQVSDICFEAVESLMHPGGTIQVCRMFKWLP</sequence>
<evidence type="ECO:0000256" key="4">
    <source>
        <dbReference type="ARBA" id="ARBA00023242"/>
    </source>
</evidence>
<dbReference type="AlphaFoldDB" id="A0A4V4HHV1"/>
<dbReference type="PANTHER" id="PTHR13710:SF153">
    <property type="entry name" value="RECQ-LIKE DNA HELICASE BLM"/>
    <property type="match status" value="1"/>
</dbReference>
<dbReference type="GO" id="GO:0005737">
    <property type="term" value="C:cytoplasm"/>
    <property type="evidence" value="ECO:0007669"/>
    <property type="project" value="TreeGrafter"/>
</dbReference>
<dbReference type="EMBL" id="ML179059">
    <property type="protein sequence ID" value="THV04156.1"/>
    <property type="molecule type" value="Genomic_DNA"/>
</dbReference>
<dbReference type="GO" id="GO:0003677">
    <property type="term" value="F:DNA binding"/>
    <property type="evidence" value="ECO:0007669"/>
    <property type="project" value="UniProtKB-KW"/>
</dbReference>
<comment type="similarity">
    <text evidence="1">Belongs to the helicase family. RecQ subfamily.</text>
</comment>
<keyword evidence="8" id="KW-1185">Reference proteome</keyword>
<evidence type="ECO:0000259" key="6">
    <source>
        <dbReference type="PROSITE" id="PS51192"/>
    </source>
</evidence>
<dbReference type="InterPro" id="IPR011545">
    <property type="entry name" value="DEAD/DEAH_box_helicase_dom"/>
</dbReference>
<evidence type="ECO:0000313" key="8">
    <source>
        <dbReference type="Proteomes" id="UP000297245"/>
    </source>
</evidence>
<dbReference type="Pfam" id="PF00270">
    <property type="entry name" value="DEAD"/>
    <property type="match status" value="1"/>
</dbReference>
<keyword evidence="4" id="KW-0539">Nucleus</keyword>
<evidence type="ECO:0000256" key="3">
    <source>
        <dbReference type="ARBA" id="ARBA00023235"/>
    </source>
</evidence>
<feature type="compositionally biased region" description="Polar residues" evidence="5">
    <location>
        <begin position="1"/>
        <end position="16"/>
    </location>
</feature>
<reference evidence="7 8" key="1">
    <citation type="journal article" date="2019" name="Nat. Ecol. Evol.">
        <title>Megaphylogeny resolves global patterns of mushroom evolution.</title>
        <authorList>
            <person name="Varga T."/>
            <person name="Krizsan K."/>
            <person name="Foldi C."/>
            <person name="Dima B."/>
            <person name="Sanchez-Garcia M."/>
            <person name="Sanchez-Ramirez S."/>
            <person name="Szollosi G.J."/>
            <person name="Szarkandi J.G."/>
            <person name="Papp V."/>
            <person name="Albert L."/>
            <person name="Andreopoulos W."/>
            <person name="Angelini C."/>
            <person name="Antonin V."/>
            <person name="Barry K.W."/>
            <person name="Bougher N.L."/>
            <person name="Buchanan P."/>
            <person name="Buyck B."/>
            <person name="Bense V."/>
            <person name="Catcheside P."/>
            <person name="Chovatia M."/>
            <person name="Cooper J."/>
            <person name="Damon W."/>
            <person name="Desjardin D."/>
            <person name="Finy P."/>
            <person name="Geml J."/>
            <person name="Haridas S."/>
            <person name="Hughes K."/>
            <person name="Justo A."/>
            <person name="Karasinski D."/>
            <person name="Kautmanova I."/>
            <person name="Kiss B."/>
            <person name="Kocsube S."/>
            <person name="Kotiranta H."/>
            <person name="LaButti K.M."/>
            <person name="Lechner B.E."/>
            <person name="Liimatainen K."/>
            <person name="Lipzen A."/>
            <person name="Lukacs Z."/>
            <person name="Mihaltcheva S."/>
            <person name="Morgado L.N."/>
            <person name="Niskanen T."/>
            <person name="Noordeloos M.E."/>
            <person name="Ohm R.A."/>
            <person name="Ortiz-Santana B."/>
            <person name="Ovrebo C."/>
            <person name="Racz N."/>
            <person name="Riley R."/>
            <person name="Savchenko A."/>
            <person name="Shiryaev A."/>
            <person name="Soop K."/>
            <person name="Spirin V."/>
            <person name="Szebenyi C."/>
            <person name="Tomsovsky M."/>
            <person name="Tulloss R.E."/>
            <person name="Uehling J."/>
            <person name="Grigoriev I.V."/>
            <person name="Vagvolgyi C."/>
            <person name="Papp T."/>
            <person name="Martin F.M."/>
            <person name="Miettinen O."/>
            <person name="Hibbett D.S."/>
            <person name="Nagy L.G."/>
        </authorList>
    </citation>
    <scope>NUCLEOTIDE SEQUENCE [LARGE SCALE GENOMIC DNA]</scope>
    <source>
        <strain evidence="7 8">CBS 962.96</strain>
    </source>
</reference>
<dbReference type="Proteomes" id="UP000297245">
    <property type="component" value="Unassembled WGS sequence"/>
</dbReference>
<dbReference type="InterPro" id="IPR014001">
    <property type="entry name" value="Helicase_ATP-bd"/>
</dbReference>
<evidence type="ECO:0000313" key="7">
    <source>
        <dbReference type="EMBL" id="THV04156.1"/>
    </source>
</evidence>
<dbReference type="GO" id="GO:0009378">
    <property type="term" value="F:four-way junction helicase activity"/>
    <property type="evidence" value="ECO:0007669"/>
    <property type="project" value="TreeGrafter"/>
</dbReference>